<proteinExistence type="predicted"/>
<name>A0ABQ8SWP3_PERAM</name>
<evidence type="ECO:0000313" key="7">
    <source>
        <dbReference type="Proteomes" id="UP001148838"/>
    </source>
</evidence>
<dbReference type="Gene3D" id="1.20.1250.20">
    <property type="entry name" value="MFS general substrate transporter like domains"/>
    <property type="match status" value="1"/>
</dbReference>
<dbReference type="EMBL" id="JAJSOF020000019">
    <property type="protein sequence ID" value="KAJ4438625.1"/>
    <property type="molecule type" value="Genomic_DNA"/>
</dbReference>
<keyword evidence="4 5" id="KW-0472">Membrane</keyword>
<feature type="transmembrane region" description="Helical" evidence="5">
    <location>
        <begin position="6"/>
        <end position="26"/>
    </location>
</feature>
<keyword evidence="7" id="KW-1185">Reference proteome</keyword>
<accession>A0ABQ8SWP3</accession>
<sequence>MFRCTRTLWFLVFTGAAIHFMVRMNMNIAIVAMVKKHYRNASVISNECITNESSEFKYEKTYSKDYFIGTNEYSDAHDQDKPLQTQSSVTDIEIIKQLYTTGVPQVGLLTIPAGYWKACNIEGIDHRTILIAIRLLQGILAGLSWPSLHNLTASWVPPKERSNFVTSYNGKLQNLISDTELKHIEQELGPTLALKKTGVLSGVPYICRVIFSYTFSLLADCLLKRCSVSHTRVRKIATFVCCIVQGIFIYGIALSGCDSIAAIVCITAATITNGASSSGPFASFVDLSPNFASK</sequence>
<reference evidence="6 7" key="1">
    <citation type="journal article" date="2022" name="Allergy">
        <title>Genome assembly and annotation of Periplaneta americana reveal a comprehensive cockroach allergen profile.</title>
        <authorList>
            <person name="Wang L."/>
            <person name="Xiong Q."/>
            <person name="Saelim N."/>
            <person name="Wang L."/>
            <person name="Nong W."/>
            <person name="Wan A.T."/>
            <person name="Shi M."/>
            <person name="Liu X."/>
            <person name="Cao Q."/>
            <person name="Hui J.H.L."/>
            <person name="Sookrung N."/>
            <person name="Leung T.F."/>
            <person name="Tungtrongchitr A."/>
            <person name="Tsui S.K.W."/>
        </authorList>
    </citation>
    <scope>NUCLEOTIDE SEQUENCE [LARGE SCALE GENOMIC DNA]</scope>
    <source>
        <strain evidence="6">PWHHKU_190912</strain>
    </source>
</reference>
<dbReference type="Proteomes" id="UP001148838">
    <property type="component" value="Unassembled WGS sequence"/>
</dbReference>
<keyword evidence="2 5" id="KW-0812">Transmembrane</keyword>
<evidence type="ECO:0000256" key="5">
    <source>
        <dbReference type="SAM" id="Phobius"/>
    </source>
</evidence>
<keyword evidence="3 5" id="KW-1133">Transmembrane helix</keyword>
<organism evidence="6 7">
    <name type="scientific">Periplaneta americana</name>
    <name type="common">American cockroach</name>
    <name type="synonym">Blatta americana</name>
    <dbReference type="NCBI Taxonomy" id="6978"/>
    <lineage>
        <taxon>Eukaryota</taxon>
        <taxon>Metazoa</taxon>
        <taxon>Ecdysozoa</taxon>
        <taxon>Arthropoda</taxon>
        <taxon>Hexapoda</taxon>
        <taxon>Insecta</taxon>
        <taxon>Pterygota</taxon>
        <taxon>Neoptera</taxon>
        <taxon>Polyneoptera</taxon>
        <taxon>Dictyoptera</taxon>
        <taxon>Blattodea</taxon>
        <taxon>Blattoidea</taxon>
        <taxon>Blattidae</taxon>
        <taxon>Blattinae</taxon>
        <taxon>Periplaneta</taxon>
    </lineage>
</organism>
<dbReference type="InterPro" id="IPR050382">
    <property type="entry name" value="MFS_Na/Anion_cotransporter"/>
</dbReference>
<gene>
    <name evidence="6" type="ORF">ANN_14572</name>
</gene>
<protein>
    <submittedName>
        <fullName evidence="6">Uncharacterized protein</fullName>
    </submittedName>
</protein>
<evidence type="ECO:0000313" key="6">
    <source>
        <dbReference type="EMBL" id="KAJ4438625.1"/>
    </source>
</evidence>
<dbReference type="PANTHER" id="PTHR11662:SF79">
    <property type="entry name" value="NA[+]-DEPENDENT INORGANIC PHOSPHATE COTRANSPORTER, ISOFORM A"/>
    <property type="match status" value="1"/>
</dbReference>
<evidence type="ECO:0000256" key="2">
    <source>
        <dbReference type="ARBA" id="ARBA00022692"/>
    </source>
</evidence>
<dbReference type="PANTHER" id="PTHR11662">
    <property type="entry name" value="SOLUTE CARRIER FAMILY 17"/>
    <property type="match status" value="1"/>
</dbReference>
<evidence type="ECO:0000256" key="1">
    <source>
        <dbReference type="ARBA" id="ARBA00004141"/>
    </source>
</evidence>
<evidence type="ECO:0000256" key="4">
    <source>
        <dbReference type="ARBA" id="ARBA00023136"/>
    </source>
</evidence>
<evidence type="ECO:0000256" key="3">
    <source>
        <dbReference type="ARBA" id="ARBA00022989"/>
    </source>
</evidence>
<comment type="subcellular location">
    <subcellularLocation>
        <location evidence="1">Membrane</location>
        <topology evidence="1">Multi-pass membrane protein</topology>
    </subcellularLocation>
</comment>
<comment type="caution">
    <text evidence="6">The sequence shown here is derived from an EMBL/GenBank/DDBJ whole genome shotgun (WGS) entry which is preliminary data.</text>
</comment>
<dbReference type="SUPFAM" id="SSF103473">
    <property type="entry name" value="MFS general substrate transporter"/>
    <property type="match status" value="2"/>
</dbReference>
<dbReference type="InterPro" id="IPR036259">
    <property type="entry name" value="MFS_trans_sf"/>
</dbReference>